<proteinExistence type="predicted"/>
<evidence type="ECO:0000313" key="1">
    <source>
        <dbReference type="EMBL" id="ORM96263.1"/>
    </source>
</evidence>
<evidence type="ECO:0000313" key="2">
    <source>
        <dbReference type="Proteomes" id="UP000193785"/>
    </source>
</evidence>
<organism evidence="1 2">
    <name type="scientific">Pantoea septica</name>
    <dbReference type="NCBI Taxonomy" id="472695"/>
    <lineage>
        <taxon>Bacteria</taxon>
        <taxon>Pseudomonadati</taxon>
        <taxon>Pseudomonadota</taxon>
        <taxon>Gammaproteobacteria</taxon>
        <taxon>Enterobacterales</taxon>
        <taxon>Erwiniaceae</taxon>
        <taxon>Pantoea</taxon>
    </lineage>
</organism>
<dbReference type="EMBL" id="MLJJ01000040">
    <property type="protein sequence ID" value="ORM96263.1"/>
    <property type="molecule type" value="Genomic_DNA"/>
</dbReference>
<dbReference type="RefSeq" id="WP_084885834.1">
    <property type="nucleotide sequence ID" value="NZ_MLJJ01000040.1"/>
</dbReference>
<sequence length="84" mass="9466">MNKTQLSIPERAWGAEIDHALKETPYPIIQTKSKVAKQLADNGYLQYVEFTDRGITFKGYIITHLGIMTYCESLSPEDQGGTNE</sequence>
<evidence type="ECO:0008006" key="3">
    <source>
        <dbReference type="Google" id="ProtNLM"/>
    </source>
</evidence>
<dbReference type="Proteomes" id="UP000193785">
    <property type="component" value="Unassembled WGS sequence"/>
</dbReference>
<reference evidence="1 2" key="1">
    <citation type="journal article" date="2017" name="Antonie Van Leeuwenhoek">
        <title>Phylogenomic resolution of the bacterial genus Pantoea and its relationship with Erwinia and Tatumella.</title>
        <authorList>
            <person name="Palmer M."/>
            <person name="Steenkamp E.T."/>
            <person name="Coetzee M.P."/>
            <person name="Chan W.Y."/>
            <person name="van Zyl E."/>
            <person name="De Maayer P."/>
            <person name="Coutinho T.A."/>
            <person name="Blom J."/>
            <person name="Smits T.H."/>
            <person name="Duffy B."/>
            <person name="Venter S.N."/>
        </authorList>
    </citation>
    <scope>NUCLEOTIDE SEQUENCE [LARGE SCALE GENOMIC DNA]</scope>
    <source>
        <strain evidence="1 2">LMG 5345</strain>
    </source>
</reference>
<protein>
    <recommendedName>
        <fullName evidence="3">Phage protein</fullName>
    </recommendedName>
</protein>
<name>A0ABX3UNJ3_9GAMM</name>
<accession>A0ABX3UNJ3</accession>
<gene>
    <name evidence="1" type="ORF">HA46_17195</name>
</gene>
<comment type="caution">
    <text evidence="1">The sequence shown here is derived from an EMBL/GenBank/DDBJ whole genome shotgun (WGS) entry which is preliminary data.</text>
</comment>
<keyword evidence="2" id="KW-1185">Reference proteome</keyword>